<dbReference type="SUPFAM" id="SSF51735">
    <property type="entry name" value="NAD(P)-binding Rossmann-fold domains"/>
    <property type="match status" value="1"/>
</dbReference>
<dbReference type="Gene3D" id="3.90.180.10">
    <property type="entry name" value="Medium-chain alcohol dehydrogenases, catalytic domain"/>
    <property type="match status" value="1"/>
</dbReference>
<dbReference type="InterPro" id="IPR020843">
    <property type="entry name" value="ER"/>
</dbReference>
<dbReference type="Pfam" id="PF08240">
    <property type="entry name" value="ADH_N"/>
    <property type="match status" value="1"/>
</dbReference>
<dbReference type="InterPro" id="IPR013154">
    <property type="entry name" value="ADH-like_N"/>
</dbReference>
<evidence type="ECO:0000259" key="2">
    <source>
        <dbReference type="SMART" id="SM00829"/>
    </source>
</evidence>
<dbReference type="PANTHER" id="PTHR44154">
    <property type="entry name" value="QUINONE OXIDOREDUCTASE"/>
    <property type="match status" value="1"/>
</dbReference>
<reference evidence="3" key="1">
    <citation type="submission" date="2020-02" db="EMBL/GenBank/DDBJ databases">
        <authorList>
            <person name="Meier V. D."/>
        </authorList>
    </citation>
    <scope>NUCLEOTIDE SEQUENCE</scope>
    <source>
        <strain evidence="3">AVDCRST_MAG28</strain>
    </source>
</reference>
<dbReference type="AlphaFoldDB" id="A0A6J4QUX1"/>
<dbReference type="EMBL" id="CADCVE010000052">
    <property type="protein sequence ID" value="CAA9455753.1"/>
    <property type="molecule type" value="Genomic_DNA"/>
</dbReference>
<dbReference type="InterPro" id="IPR036291">
    <property type="entry name" value="NAD(P)-bd_dom_sf"/>
</dbReference>
<feature type="domain" description="Enoyl reductase (ER)" evidence="2">
    <location>
        <begin position="29"/>
        <end position="363"/>
    </location>
</feature>
<name>A0A6J4QUX1_9ACTN</name>
<proteinExistence type="predicted"/>
<dbReference type="InterPro" id="IPR051603">
    <property type="entry name" value="Zinc-ADH_QOR/CCCR"/>
</dbReference>
<dbReference type="InterPro" id="IPR013149">
    <property type="entry name" value="ADH-like_C"/>
</dbReference>
<organism evidence="3">
    <name type="scientific">uncultured Rubrobacteraceae bacterium</name>
    <dbReference type="NCBI Taxonomy" id="349277"/>
    <lineage>
        <taxon>Bacteria</taxon>
        <taxon>Bacillati</taxon>
        <taxon>Actinomycetota</taxon>
        <taxon>Rubrobacteria</taxon>
        <taxon>Rubrobacterales</taxon>
        <taxon>Rubrobacteraceae</taxon>
        <taxon>environmental samples</taxon>
    </lineage>
</organism>
<accession>A0A6J4QUX1</accession>
<protein>
    <submittedName>
        <fullName evidence="3">Alcohol dehydrogenase</fullName>
        <ecNumber evidence="3">1.1.1.1</ecNumber>
    </submittedName>
</protein>
<dbReference type="SMART" id="SM00829">
    <property type="entry name" value="PKS_ER"/>
    <property type="match status" value="1"/>
</dbReference>
<keyword evidence="1" id="KW-0521">NADP</keyword>
<dbReference type="SUPFAM" id="SSF50129">
    <property type="entry name" value="GroES-like"/>
    <property type="match status" value="1"/>
</dbReference>
<gene>
    <name evidence="3" type="ORF">AVDCRST_MAG28-2420</name>
</gene>
<sequence length="365" mass="39510">MSQEGAQDYVESNNETVAGMRAAVIREHGGYDKVRVESVPRPSVEAPDDVVVRVRACALNRLDLFARQGVSGPGVRAVRLPHISGVDVAGEIAEVGPEVKEWRSGDRVVLYPGLSCGRCEPCARGEDTMCREYRIFGEDTHGGLAEYCRIRAKNLESLPDHVPFEQGAALPTAYTTAWRMAITVGELRPQERVLVLGASGGVGAAAVQIARRVGAYVFGVASGEDRVQQLRGIGANRPIDRSSEDFESVVAEETDGLGVDMVINPVGGATWRPAVRSLVVGGRMLICGATIGDNPEMSIREIYQSHRQVLGAPLGNRRDFRAVLDLLSRGELQPVFRDTMPLEEISEAHRLIDEGVAFGKVVLMP</sequence>
<keyword evidence="3" id="KW-0560">Oxidoreductase</keyword>
<dbReference type="Pfam" id="PF00107">
    <property type="entry name" value="ADH_zinc_N"/>
    <property type="match status" value="1"/>
</dbReference>
<dbReference type="GO" id="GO:0004022">
    <property type="term" value="F:alcohol dehydrogenase (NAD+) activity"/>
    <property type="evidence" value="ECO:0007669"/>
    <property type="project" value="UniProtKB-EC"/>
</dbReference>
<dbReference type="PANTHER" id="PTHR44154:SF1">
    <property type="entry name" value="QUINONE OXIDOREDUCTASE"/>
    <property type="match status" value="1"/>
</dbReference>
<dbReference type="InterPro" id="IPR011032">
    <property type="entry name" value="GroES-like_sf"/>
</dbReference>
<dbReference type="EC" id="1.1.1.1" evidence="3"/>
<evidence type="ECO:0000313" key="3">
    <source>
        <dbReference type="EMBL" id="CAA9455753.1"/>
    </source>
</evidence>
<evidence type="ECO:0000256" key="1">
    <source>
        <dbReference type="ARBA" id="ARBA00022857"/>
    </source>
</evidence>